<organism evidence="1 2">
    <name type="scientific">Mandrillus leucophaeus</name>
    <name type="common">Drill</name>
    <name type="synonym">Papio leucophaeus</name>
    <dbReference type="NCBI Taxonomy" id="9568"/>
    <lineage>
        <taxon>Eukaryota</taxon>
        <taxon>Metazoa</taxon>
        <taxon>Chordata</taxon>
        <taxon>Craniata</taxon>
        <taxon>Vertebrata</taxon>
        <taxon>Euteleostomi</taxon>
        <taxon>Mammalia</taxon>
        <taxon>Eutheria</taxon>
        <taxon>Euarchontoglires</taxon>
        <taxon>Primates</taxon>
        <taxon>Haplorrhini</taxon>
        <taxon>Catarrhini</taxon>
        <taxon>Cercopithecidae</taxon>
        <taxon>Cercopithecinae</taxon>
        <taxon>Mandrillus</taxon>
    </lineage>
</organism>
<evidence type="ECO:0000313" key="2">
    <source>
        <dbReference type="Proteomes" id="UP000233140"/>
    </source>
</evidence>
<evidence type="ECO:0000313" key="1">
    <source>
        <dbReference type="Ensembl" id="ENSMLEP00000001943.1"/>
    </source>
</evidence>
<dbReference type="Ensembl" id="ENSMLET00000008521.1">
    <property type="protein sequence ID" value="ENSMLEP00000001943.1"/>
    <property type="gene ID" value="ENSMLEG00000007711.1"/>
</dbReference>
<dbReference type="AlphaFoldDB" id="A0A2K5XF62"/>
<dbReference type="Proteomes" id="UP000233140">
    <property type="component" value="Unassembled WGS sequence"/>
</dbReference>
<protein>
    <submittedName>
        <fullName evidence="1">Uncharacterized protein</fullName>
    </submittedName>
</protein>
<sequence>MVLYSKGCKNDHILCPINSTSILLTLKLIQKKDKCMKMFMSAFFIITRIGGKKSPCQRRKCDNKNSEVLSCH</sequence>
<accession>A0A2K5XF62</accession>
<name>A0A2K5XF62_MANLE</name>
<reference evidence="1" key="1">
    <citation type="submission" date="2025-08" db="UniProtKB">
        <authorList>
            <consortium name="Ensembl"/>
        </authorList>
    </citation>
    <scope>IDENTIFICATION</scope>
</reference>
<keyword evidence="2" id="KW-1185">Reference proteome</keyword>
<proteinExistence type="predicted"/>
<reference evidence="1" key="2">
    <citation type="submission" date="2025-09" db="UniProtKB">
        <authorList>
            <consortium name="Ensembl"/>
        </authorList>
    </citation>
    <scope>IDENTIFICATION</scope>
</reference>